<evidence type="ECO:0000313" key="4">
    <source>
        <dbReference type="Proteomes" id="UP000037784"/>
    </source>
</evidence>
<protein>
    <submittedName>
        <fullName evidence="3">Glutaredoxin</fullName>
    </submittedName>
</protein>
<dbReference type="NCBIfam" id="TIGR02187">
    <property type="entry name" value="PDO_seleno_TRX"/>
    <property type="match status" value="1"/>
</dbReference>
<proteinExistence type="predicted"/>
<dbReference type="EMBL" id="LGKN01000006">
    <property type="protein sequence ID" value="KPL87223.1"/>
    <property type="molecule type" value="Genomic_DNA"/>
</dbReference>
<dbReference type="CDD" id="cd02973">
    <property type="entry name" value="TRX_GRX_like"/>
    <property type="match status" value="1"/>
</dbReference>
<reference evidence="3 5" key="2">
    <citation type="submission" date="2015-07" db="EMBL/GenBank/DDBJ databases">
        <title>Whole genome sequence of Ardenticatena maritima DSM 23922.</title>
        <authorList>
            <person name="Hemp J."/>
            <person name="Ward L.M."/>
            <person name="Pace L.A."/>
            <person name="Fischer W.W."/>
        </authorList>
    </citation>
    <scope>NUCLEOTIDE SEQUENCE [LARGE SCALE GENOMIC DNA]</scope>
    <source>
        <strain evidence="3 5">110S</strain>
    </source>
</reference>
<dbReference type="OrthoDB" id="9806179at2"/>
<feature type="domain" description="Thioredoxin-like fold" evidence="1">
    <location>
        <begin position="134"/>
        <end position="210"/>
    </location>
</feature>
<dbReference type="InterPro" id="IPR011767">
    <property type="entry name" value="GLR_AS"/>
</dbReference>
<dbReference type="Gene3D" id="3.40.30.80">
    <property type="match status" value="1"/>
</dbReference>
<dbReference type="Proteomes" id="UP000037784">
    <property type="component" value="Unassembled WGS sequence"/>
</dbReference>
<evidence type="ECO:0000259" key="1">
    <source>
        <dbReference type="Pfam" id="PF13192"/>
    </source>
</evidence>
<dbReference type="Pfam" id="PF13192">
    <property type="entry name" value="Thioredoxin_3"/>
    <property type="match status" value="1"/>
</dbReference>
<dbReference type="InterPro" id="IPR012336">
    <property type="entry name" value="Thioredoxin-like_fold"/>
</dbReference>
<comment type="caution">
    <text evidence="2">The sequence shown here is derived from an EMBL/GenBank/DDBJ whole genome shotgun (WGS) entry which is preliminary data.</text>
</comment>
<dbReference type="PROSITE" id="PS00195">
    <property type="entry name" value="GLUTAREDOXIN_1"/>
    <property type="match status" value="1"/>
</dbReference>
<keyword evidence="4" id="KW-1185">Reference proteome</keyword>
<dbReference type="SUPFAM" id="SSF52833">
    <property type="entry name" value="Thioredoxin-like"/>
    <property type="match status" value="2"/>
</dbReference>
<dbReference type="EMBL" id="BBZA01000292">
    <property type="protein sequence ID" value="GAP64641.1"/>
    <property type="molecule type" value="Genomic_DNA"/>
</dbReference>
<reference evidence="4" key="3">
    <citation type="submission" date="2015-08" db="EMBL/GenBank/DDBJ databases">
        <title>Draft Genome Sequence of a Heterotrophic Facultative Anaerobic Bacterium Ardenticatena maritima Strain 110S.</title>
        <authorList>
            <person name="Kawaichi S."/>
            <person name="Yoshida T."/>
            <person name="Sako Y."/>
            <person name="Nakamura R."/>
        </authorList>
    </citation>
    <scope>NUCLEOTIDE SEQUENCE [LARGE SCALE GENOMIC DNA]</scope>
    <source>
        <strain evidence="4">110S</strain>
    </source>
</reference>
<name>A0A0M8KB59_9CHLR</name>
<dbReference type="PANTHER" id="PTHR37170:SF1">
    <property type="entry name" value="GLUTAREDOXIN-LIKE PROTEIN"/>
    <property type="match status" value="1"/>
</dbReference>
<dbReference type="Proteomes" id="UP000050502">
    <property type="component" value="Unassembled WGS sequence"/>
</dbReference>
<dbReference type="PATRIC" id="fig|872965.6.peg.2859"/>
<dbReference type="PROSITE" id="PS51354">
    <property type="entry name" value="GLUTAREDOXIN_2"/>
    <property type="match status" value="2"/>
</dbReference>
<evidence type="ECO:0000313" key="2">
    <source>
        <dbReference type="EMBL" id="GAP64641.1"/>
    </source>
</evidence>
<dbReference type="AlphaFoldDB" id="A0A0M8KB59"/>
<dbReference type="InterPro" id="IPR036249">
    <property type="entry name" value="Thioredoxin-like_sf"/>
</dbReference>
<dbReference type="InterPro" id="IPR011903">
    <property type="entry name" value="TON_0319-like"/>
</dbReference>
<dbReference type="STRING" id="872965.SE16_11975"/>
<reference evidence="2" key="1">
    <citation type="journal article" date="2015" name="Genome Announc.">
        <title>Draft Genome Sequence of a Heterotrophic Facultative Anaerobic Thermophilic Bacterium, Ardenticatena maritima Strain 110ST.</title>
        <authorList>
            <person name="Kawaichi S."/>
            <person name="Yoshida T."/>
            <person name="Sako Y."/>
            <person name="Nakamura R."/>
        </authorList>
    </citation>
    <scope>NUCLEOTIDE SEQUENCE [LARGE SCALE GENOMIC DNA]</scope>
    <source>
        <strain evidence="2">110S</strain>
    </source>
</reference>
<dbReference type="CDD" id="cd02975">
    <property type="entry name" value="PfPDO_like_N"/>
    <property type="match status" value="1"/>
</dbReference>
<evidence type="ECO:0000313" key="3">
    <source>
        <dbReference type="EMBL" id="KPL87223.1"/>
    </source>
</evidence>
<dbReference type="PANTHER" id="PTHR37170">
    <property type="entry name" value="GLUTAREDOXIN-RELATED"/>
    <property type="match status" value="1"/>
</dbReference>
<organism evidence="2 4">
    <name type="scientific">Ardenticatena maritima</name>
    <dbReference type="NCBI Taxonomy" id="872965"/>
    <lineage>
        <taxon>Bacteria</taxon>
        <taxon>Bacillati</taxon>
        <taxon>Chloroflexota</taxon>
        <taxon>Ardenticatenia</taxon>
        <taxon>Ardenticatenales</taxon>
        <taxon>Ardenticatenaceae</taxon>
        <taxon>Ardenticatena</taxon>
    </lineage>
</organism>
<gene>
    <name evidence="2" type="ORF">ARMA_3064</name>
    <name evidence="3" type="ORF">SE16_11975</name>
</gene>
<sequence>MPKISAKDRAYLQEAFASLTQPVTLLLFTSKEACPYCNDTREILEELAELSDNITVDVRDMAEHAADAEAYGVDKAPATIVLGNGTDYGIRYYGIPAGYEFASLVEDVLMVGQGQSKLSEATKEALRNLQKPVHIQVFVTPTCPYCPQAVSLAHQMAFESPLVRADMVEAMEFPELADRYNVMGVPRIVINEDWHIEGAVPEEYMLQGVLQAVGEAVA</sequence>
<dbReference type="RefSeq" id="WP_054494371.1">
    <property type="nucleotide sequence ID" value="NZ_BBZA01000292.1"/>
</dbReference>
<accession>A0A0M8KB59</accession>
<evidence type="ECO:0000313" key="5">
    <source>
        <dbReference type="Proteomes" id="UP000050502"/>
    </source>
</evidence>